<comment type="caution">
    <text evidence="1">The sequence shown here is derived from an EMBL/GenBank/DDBJ whole genome shotgun (WGS) entry which is preliminary data.</text>
</comment>
<evidence type="ECO:0000313" key="1">
    <source>
        <dbReference type="EMBL" id="CAH9062485.1"/>
    </source>
</evidence>
<gene>
    <name evidence="1" type="ORF">PSECIP111854_03022</name>
    <name evidence="2" type="ORF">PSECIP111951_03649</name>
</gene>
<dbReference type="Proteomes" id="UP001152485">
    <property type="component" value="Unassembled WGS sequence"/>
</dbReference>
<dbReference type="Proteomes" id="UP001152467">
    <property type="component" value="Unassembled WGS sequence"/>
</dbReference>
<protein>
    <submittedName>
        <fullName evidence="1">Uncharacterized protein</fullName>
    </submittedName>
</protein>
<accession>A0A9W4VTU6</accession>
<reference evidence="1 4" key="1">
    <citation type="submission" date="2022-07" db="EMBL/GenBank/DDBJ databases">
        <authorList>
            <person name="Criscuolo A."/>
        </authorList>
    </citation>
    <scope>NUCLEOTIDE SEQUENCE</scope>
    <source>
        <strain evidence="4">CIP 111951</strain>
        <strain evidence="1">CIP111854</strain>
        <strain evidence="2">CIP111951</strain>
    </source>
</reference>
<evidence type="ECO:0000313" key="2">
    <source>
        <dbReference type="EMBL" id="CAH9066809.1"/>
    </source>
</evidence>
<name>A0A9W4VTU6_9GAMM</name>
<evidence type="ECO:0000313" key="3">
    <source>
        <dbReference type="Proteomes" id="UP001152467"/>
    </source>
</evidence>
<dbReference type="AlphaFoldDB" id="A0A9W4VTU6"/>
<organism evidence="1 3">
    <name type="scientific">Pseudoalteromonas holothuriae</name>
    <dbReference type="NCBI Taxonomy" id="2963714"/>
    <lineage>
        <taxon>Bacteria</taxon>
        <taxon>Pseudomonadati</taxon>
        <taxon>Pseudomonadota</taxon>
        <taxon>Gammaproteobacteria</taxon>
        <taxon>Alteromonadales</taxon>
        <taxon>Pseudoalteromonadaceae</taxon>
        <taxon>Pseudoalteromonas</taxon>
    </lineage>
</organism>
<dbReference type="EMBL" id="CAMAPD010000023">
    <property type="protein sequence ID" value="CAH9066809.1"/>
    <property type="molecule type" value="Genomic_DNA"/>
</dbReference>
<dbReference type="EMBL" id="CAMAPC010000013">
    <property type="protein sequence ID" value="CAH9062485.1"/>
    <property type="molecule type" value="Genomic_DNA"/>
</dbReference>
<evidence type="ECO:0000313" key="4">
    <source>
        <dbReference type="Proteomes" id="UP001152485"/>
    </source>
</evidence>
<dbReference type="Pfam" id="PF19531">
    <property type="entry name" value="DUF6058"/>
    <property type="match status" value="1"/>
</dbReference>
<sequence>MILLYIYPVKIMSLLNHLNTHFYRTEELCHGLKISAEQLYDWQQTGLFPKPSYSIQNQIKCSSFLGLYECEEFTDYYPRGCTQWGLDLIKHKISSSAQAYELFYQHYTQSLSKCQQQGFECHDECFSDDLCEQIQTAWQQYLCSKYGVLSQNGLIEELVHIELGRVIVDEITEGRSSPSVSIEQRPRLLQAIKLLNRAFSHPAKHEHNHSLRERYIDALISKYDLSIK</sequence>
<keyword evidence="3" id="KW-1185">Reference proteome</keyword>
<proteinExistence type="predicted"/>
<dbReference type="InterPro" id="IPR045694">
    <property type="entry name" value="DUF6058"/>
</dbReference>